<reference evidence="1" key="1">
    <citation type="submission" date="2015-04" db="UniProtKB">
        <authorList>
            <consortium name="EnsemblPlants"/>
        </authorList>
    </citation>
    <scope>IDENTIFICATION</scope>
</reference>
<proteinExistence type="predicted"/>
<dbReference type="HOGENOM" id="CLU_2501833_0_0_1"/>
<keyword evidence="2" id="KW-1185">Reference proteome</keyword>
<evidence type="ECO:0000313" key="1">
    <source>
        <dbReference type="EnsemblPlants" id="OPUNC11G02970.1"/>
    </source>
</evidence>
<dbReference type="AlphaFoldDB" id="A0A0E0MCI7"/>
<sequence>MCRGRMHLIEFSLNSGRKKRRDREVGCALLGGRFGFAREEGGTNRMHAQLSDTYNATAVIRALIYMVEIGTKKQRFQYDTSRHEAL</sequence>
<accession>A0A0E0MCI7</accession>
<organism evidence="1">
    <name type="scientific">Oryza punctata</name>
    <name type="common">Red rice</name>
    <dbReference type="NCBI Taxonomy" id="4537"/>
    <lineage>
        <taxon>Eukaryota</taxon>
        <taxon>Viridiplantae</taxon>
        <taxon>Streptophyta</taxon>
        <taxon>Embryophyta</taxon>
        <taxon>Tracheophyta</taxon>
        <taxon>Spermatophyta</taxon>
        <taxon>Magnoliopsida</taxon>
        <taxon>Liliopsida</taxon>
        <taxon>Poales</taxon>
        <taxon>Poaceae</taxon>
        <taxon>BOP clade</taxon>
        <taxon>Oryzoideae</taxon>
        <taxon>Oryzeae</taxon>
        <taxon>Oryzinae</taxon>
        <taxon>Oryza</taxon>
    </lineage>
</organism>
<dbReference type="Gramene" id="OPUNC11G02970.1">
    <property type="protein sequence ID" value="OPUNC11G02970.1"/>
    <property type="gene ID" value="OPUNC11G02970"/>
</dbReference>
<reference evidence="1" key="2">
    <citation type="submission" date="2018-05" db="EMBL/GenBank/DDBJ databases">
        <title>OpunRS2 (Oryza punctata Reference Sequence Version 2).</title>
        <authorList>
            <person name="Zhang J."/>
            <person name="Kudrna D."/>
            <person name="Lee S."/>
            <person name="Talag J."/>
            <person name="Welchert J."/>
            <person name="Wing R.A."/>
        </authorList>
    </citation>
    <scope>NUCLEOTIDE SEQUENCE [LARGE SCALE GENOMIC DNA]</scope>
</reference>
<name>A0A0E0MCI7_ORYPU</name>
<dbReference type="Proteomes" id="UP000026962">
    <property type="component" value="Chromosome 11"/>
</dbReference>
<protein>
    <submittedName>
        <fullName evidence="1">Uncharacterized protein</fullName>
    </submittedName>
</protein>
<evidence type="ECO:0000313" key="2">
    <source>
        <dbReference type="Proteomes" id="UP000026962"/>
    </source>
</evidence>
<dbReference type="EnsemblPlants" id="OPUNC11G02970.1">
    <property type="protein sequence ID" value="OPUNC11G02970.1"/>
    <property type="gene ID" value="OPUNC11G02970"/>
</dbReference>